<dbReference type="EMBL" id="CP036299">
    <property type="protein sequence ID" value="QDV31039.1"/>
    <property type="molecule type" value="Genomic_DNA"/>
</dbReference>
<evidence type="ECO:0000313" key="2">
    <source>
        <dbReference type="Proteomes" id="UP000315349"/>
    </source>
</evidence>
<sequence>MRIFSESGSSCSRSTVSLIPPSYFASVILLAERIELALKADRLQ</sequence>
<dbReference type="AlphaFoldDB" id="A0A518GR31"/>
<gene>
    <name evidence="1" type="ORF">Spb1_29760</name>
</gene>
<name>A0A518GR31_9PLAN</name>
<proteinExistence type="predicted"/>
<accession>A0A518GR31</accession>
<organism evidence="1 2">
    <name type="scientific">Planctopirus ephydatiae</name>
    <dbReference type="NCBI Taxonomy" id="2528019"/>
    <lineage>
        <taxon>Bacteria</taxon>
        <taxon>Pseudomonadati</taxon>
        <taxon>Planctomycetota</taxon>
        <taxon>Planctomycetia</taxon>
        <taxon>Planctomycetales</taxon>
        <taxon>Planctomycetaceae</taxon>
        <taxon>Planctopirus</taxon>
    </lineage>
</organism>
<dbReference type="KEGG" id="peh:Spb1_29760"/>
<dbReference type="Proteomes" id="UP000315349">
    <property type="component" value="Chromosome"/>
</dbReference>
<keyword evidence="2" id="KW-1185">Reference proteome</keyword>
<protein>
    <submittedName>
        <fullName evidence="1">Uncharacterized protein</fullName>
    </submittedName>
</protein>
<evidence type="ECO:0000313" key="1">
    <source>
        <dbReference type="EMBL" id="QDV31039.1"/>
    </source>
</evidence>
<reference evidence="1 2" key="1">
    <citation type="submission" date="2019-02" db="EMBL/GenBank/DDBJ databases">
        <title>Deep-cultivation of Planctomycetes and their phenomic and genomic characterization uncovers novel biology.</title>
        <authorList>
            <person name="Wiegand S."/>
            <person name="Jogler M."/>
            <person name="Boedeker C."/>
            <person name="Pinto D."/>
            <person name="Vollmers J."/>
            <person name="Rivas-Marin E."/>
            <person name="Kohn T."/>
            <person name="Peeters S.H."/>
            <person name="Heuer A."/>
            <person name="Rast P."/>
            <person name="Oberbeckmann S."/>
            <person name="Bunk B."/>
            <person name="Jeske O."/>
            <person name="Meyerdierks A."/>
            <person name="Storesund J.E."/>
            <person name="Kallscheuer N."/>
            <person name="Luecker S."/>
            <person name="Lage O.M."/>
            <person name="Pohl T."/>
            <person name="Merkel B.J."/>
            <person name="Hornburger P."/>
            <person name="Mueller R.-W."/>
            <person name="Bruemmer F."/>
            <person name="Labrenz M."/>
            <person name="Spormann A.M."/>
            <person name="Op den Camp H."/>
            <person name="Overmann J."/>
            <person name="Amann R."/>
            <person name="Jetten M.S.M."/>
            <person name="Mascher T."/>
            <person name="Medema M.H."/>
            <person name="Devos D.P."/>
            <person name="Kaster A.-K."/>
            <person name="Ovreas L."/>
            <person name="Rohde M."/>
            <person name="Galperin M.Y."/>
            <person name="Jogler C."/>
        </authorList>
    </citation>
    <scope>NUCLEOTIDE SEQUENCE [LARGE SCALE GENOMIC DNA]</scope>
    <source>
        <strain evidence="1 2">Spb1</strain>
    </source>
</reference>